<proteinExistence type="predicted"/>
<evidence type="ECO:0000313" key="1">
    <source>
        <dbReference type="EMBL" id="KAK4027751.1"/>
    </source>
</evidence>
<sequence length="98" mass="11311">MTERFATRYVFFVFRWNTFLDQYKAAIDEVNGVFVGGFLTPDYMQTAPHTAKNLLCKLKHPHSQHEDVFPGPAALFCPMVDQPLLRCNKPSNNDGFWN</sequence>
<protein>
    <submittedName>
        <fullName evidence="1">Uncharacterized protein</fullName>
    </submittedName>
</protein>
<organism evidence="1 2">
    <name type="scientific">Daphnia magna</name>
    <dbReference type="NCBI Taxonomy" id="35525"/>
    <lineage>
        <taxon>Eukaryota</taxon>
        <taxon>Metazoa</taxon>
        <taxon>Ecdysozoa</taxon>
        <taxon>Arthropoda</taxon>
        <taxon>Crustacea</taxon>
        <taxon>Branchiopoda</taxon>
        <taxon>Diplostraca</taxon>
        <taxon>Cladocera</taxon>
        <taxon>Anomopoda</taxon>
        <taxon>Daphniidae</taxon>
        <taxon>Daphnia</taxon>
    </lineage>
</organism>
<comment type="caution">
    <text evidence="1">The sequence shown here is derived from an EMBL/GenBank/DDBJ whole genome shotgun (WGS) entry which is preliminary data.</text>
</comment>
<keyword evidence="2" id="KW-1185">Reference proteome</keyword>
<reference evidence="1 2" key="1">
    <citation type="journal article" date="2023" name="Nucleic Acids Res.">
        <title>The hologenome of Daphnia magna reveals possible DNA methylation and microbiome-mediated evolution of the host genome.</title>
        <authorList>
            <person name="Chaturvedi A."/>
            <person name="Li X."/>
            <person name="Dhandapani V."/>
            <person name="Marshall H."/>
            <person name="Kissane S."/>
            <person name="Cuenca-Cambronero M."/>
            <person name="Asole G."/>
            <person name="Calvet F."/>
            <person name="Ruiz-Romero M."/>
            <person name="Marangio P."/>
            <person name="Guigo R."/>
            <person name="Rago D."/>
            <person name="Mirbahai L."/>
            <person name="Eastwood N."/>
            <person name="Colbourne J.K."/>
            <person name="Zhou J."/>
            <person name="Mallon E."/>
            <person name="Orsini L."/>
        </authorList>
    </citation>
    <scope>NUCLEOTIDE SEQUENCE [LARGE SCALE GENOMIC DNA]</scope>
    <source>
        <strain evidence="1">LRV0_1</strain>
    </source>
</reference>
<accession>A0ABR0ARJ6</accession>
<dbReference type="EMBL" id="JAOYFB010000038">
    <property type="protein sequence ID" value="KAK4027751.1"/>
    <property type="molecule type" value="Genomic_DNA"/>
</dbReference>
<name>A0ABR0ARJ6_9CRUS</name>
<dbReference type="Proteomes" id="UP001234178">
    <property type="component" value="Unassembled WGS sequence"/>
</dbReference>
<evidence type="ECO:0000313" key="2">
    <source>
        <dbReference type="Proteomes" id="UP001234178"/>
    </source>
</evidence>
<gene>
    <name evidence="1" type="ORF">OUZ56_016798</name>
</gene>